<proteinExistence type="predicted"/>
<gene>
    <name evidence="3" type="ORF">MANAM107_10410</name>
</gene>
<accession>A0ABM7U9X5</accession>
<sequence length="249" mass="27199">MSRGLQGAVLKVLRAPEHTLEITGVREREPYTELSVHCPSLLGAQTEPLPPTTWVRMWIPDGEREYQRAYTLVRMDRQEASAQILVLHHDPAGPASRWARAARPGQTVDIQVMGGTRYRAPGEGERMLLVGDSASAPALADAVEAAPPSCQVEVVMVAGAEDRLPRAGREHGWRLVDPQWPQAGLLAAADEALGALGSATWAWVALESSLTRLVRRHLLEAGLARRAIQSQAYWIRGRAMGVAAETSRR</sequence>
<dbReference type="InterPro" id="IPR039261">
    <property type="entry name" value="FNR_nucleotide-bd"/>
</dbReference>
<protein>
    <recommendedName>
        <fullName evidence="5">Siderophore-interacting protein</fullName>
    </recommendedName>
</protein>
<evidence type="ECO:0000259" key="2">
    <source>
        <dbReference type="Pfam" id="PF08021"/>
    </source>
</evidence>
<dbReference type="Gene3D" id="2.40.30.10">
    <property type="entry name" value="Translation factors"/>
    <property type="match status" value="1"/>
</dbReference>
<dbReference type="CDD" id="cd06193">
    <property type="entry name" value="siderophore_interacting"/>
    <property type="match status" value="1"/>
</dbReference>
<dbReference type="PANTHER" id="PTHR30157">
    <property type="entry name" value="FERRIC REDUCTASE, NADPH-DEPENDENT"/>
    <property type="match status" value="1"/>
</dbReference>
<feature type="domain" description="SIP-like Rossmann fold" evidence="1">
    <location>
        <begin position="126"/>
        <end position="237"/>
    </location>
</feature>
<evidence type="ECO:0000313" key="3">
    <source>
        <dbReference type="EMBL" id="BDA64207.1"/>
    </source>
</evidence>
<evidence type="ECO:0000313" key="4">
    <source>
        <dbReference type="Proteomes" id="UP000824496"/>
    </source>
</evidence>
<dbReference type="InterPro" id="IPR017938">
    <property type="entry name" value="Riboflavin_synthase-like_b-brl"/>
</dbReference>
<dbReference type="Proteomes" id="UP000824496">
    <property type="component" value="Chromosome"/>
</dbReference>
<dbReference type="InterPro" id="IPR007037">
    <property type="entry name" value="SIP_rossman_dom"/>
</dbReference>
<dbReference type="InterPro" id="IPR013113">
    <property type="entry name" value="SIP_FAD-bd"/>
</dbReference>
<keyword evidence="4" id="KW-1185">Reference proteome</keyword>
<evidence type="ECO:0000259" key="1">
    <source>
        <dbReference type="Pfam" id="PF04954"/>
    </source>
</evidence>
<evidence type="ECO:0008006" key="5">
    <source>
        <dbReference type="Google" id="ProtNLM"/>
    </source>
</evidence>
<dbReference type="PANTHER" id="PTHR30157:SF0">
    <property type="entry name" value="NADPH-DEPENDENT FERRIC-CHELATE REDUCTASE"/>
    <property type="match status" value="1"/>
</dbReference>
<dbReference type="RefSeq" id="WP_223911989.1">
    <property type="nucleotide sequence ID" value="NZ_AP025017.1"/>
</dbReference>
<reference evidence="3 4" key="1">
    <citation type="submission" date="2021-08" db="EMBL/GenBank/DDBJ databases">
        <title>Whole genome sequence of novel Actinomyces species strain MAS-1.</title>
        <authorList>
            <person name="Saito M."/>
            <person name="Kuwahara N."/>
            <person name="Takizawa T."/>
            <person name="Gotouda H."/>
            <person name="Ochiai T."/>
        </authorList>
    </citation>
    <scope>NUCLEOTIDE SEQUENCE [LARGE SCALE GENOMIC DNA]</scope>
    <source>
        <strain evidence="3 4">MAS-1</strain>
    </source>
</reference>
<dbReference type="InterPro" id="IPR039374">
    <property type="entry name" value="SIP_fam"/>
</dbReference>
<dbReference type="EMBL" id="AP025017">
    <property type="protein sequence ID" value="BDA64207.1"/>
    <property type="molecule type" value="Genomic_DNA"/>
</dbReference>
<feature type="domain" description="Siderophore-interacting FAD-binding" evidence="2">
    <location>
        <begin position="48"/>
        <end position="110"/>
    </location>
</feature>
<dbReference type="SUPFAM" id="SSF63380">
    <property type="entry name" value="Riboflavin synthase domain-like"/>
    <property type="match status" value="1"/>
</dbReference>
<dbReference type="Pfam" id="PF04954">
    <property type="entry name" value="SIP"/>
    <property type="match status" value="1"/>
</dbReference>
<dbReference type="Gene3D" id="3.40.50.80">
    <property type="entry name" value="Nucleotide-binding domain of ferredoxin-NADP reductase (FNR) module"/>
    <property type="match status" value="1"/>
</dbReference>
<dbReference type="Pfam" id="PF08021">
    <property type="entry name" value="FAD_binding_9"/>
    <property type="match status" value="1"/>
</dbReference>
<organism evidence="3 4">
    <name type="scientific">Actinomyces capricornis</name>
    <dbReference type="NCBI Taxonomy" id="2755559"/>
    <lineage>
        <taxon>Bacteria</taxon>
        <taxon>Bacillati</taxon>
        <taxon>Actinomycetota</taxon>
        <taxon>Actinomycetes</taxon>
        <taxon>Actinomycetales</taxon>
        <taxon>Actinomycetaceae</taxon>
        <taxon>Actinomyces</taxon>
    </lineage>
</organism>
<name>A0ABM7U9X5_9ACTO</name>